<protein>
    <recommendedName>
        <fullName evidence="3">Ferritin-like metal-binding protein YciE</fullName>
    </recommendedName>
</protein>
<evidence type="ECO:0000313" key="2">
    <source>
        <dbReference type="Proteomes" id="UP000826462"/>
    </source>
</evidence>
<keyword evidence="2" id="KW-1185">Reference proteome</keyword>
<dbReference type="Proteomes" id="UP000826462">
    <property type="component" value="Chromosome 1"/>
</dbReference>
<name>A0ABX8UFQ0_9BURK</name>
<reference evidence="1 2" key="1">
    <citation type="submission" date="2021-07" db="EMBL/GenBank/DDBJ databases">
        <title>Paraburkholderia edwinii protects Aspergillus sp. from phenazines by acting as a toxin sponge.</title>
        <authorList>
            <person name="Dahlstrom K.M."/>
            <person name="Newman D.K."/>
        </authorList>
    </citation>
    <scope>NUCLEOTIDE SEQUENCE [LARGE SCALE GENOMIC DNA]</scope>
    <source>
        <strain evidence="1 2">Pe01</strain>
    </source>
</reference>
<evidence type="ECO:0008006" key="3">
    <source>
        <dbReference type="Google" id="ProtNLM"/>
    </source>
</evidence>
<dbReference type="RefSeq" id="WP_219796225.1">
    <property type="nucleotide sequence ID" value="NZ_CP080095.1"/>
</dbReference>
<sequence length="208" mass="22090">MSSRQIASPRAGQASQPGALAAHISTLKPAGADDRAPLIRDVVDGFIRLRNSVLRFVLLFAGGDAGGNAGNDHTAQRDQYGTAPMLRLLKVLDTAAQAAQFDRMRELRRAIRDARALEKTRDAVFSESFSNDPAALRVAVTELERVDAILVGLCVEHVLERQLATPFDAARVAPAVRSERPAARGARHAYAAASISDGGGAGVATVQR</sequence>
<proteinExistence type="predicted"/>
<gene>
    <name evidence="1" type="ORF">KZJ38_12640</name>
</gene>
<accession>A0ABX8UFQ0</accession>
<evidence type="ECO:0000313" key="1">
    <source>
        <dbReference type="EMBL" id="QYD67231.1"/>
    </source>
</evidence>
<organism evidence="1 2">
    <name type="scientific">Paraburkholderia edwinii</name>
    <dbReference type="NCBI Taxonomy" id="2861782"/>
    <lineage>
        <taxon>Bacteria</taxon>
        <taxon>Pseudomonadati</taxon>
        <taxon>Pseudomonadota</taxon>
        <taxon>Betaproteobacteria</taxon>
        <taxon>Burkholderiales</taxon>
        <taxon>Burkholderiaceae</taxon>
        <taxon>Paraburkholderia</taxon>
    </lineage>
</organism>
<dbReference type="EMBL" id="CP080095">
    <property type="protein sequence ID" value="QYD67231.1"/>
    <property type="molecule type" value="Genomic_DNA"/>
</dbReference>